<dbReference type="InterPro" id="IPR028081">
    <property type="entry name" value="Leu-bd"/>
</dbReference>
<dbReference type="AlphaFoldDB" id="A0A848FM36"/>
<dbReference type="InterPro" id="IPR051010">
    <property type="entry name" value="BCAA_transport"/>
</dbReference>
<accession>A0A848FM36</accession>
<dbReference type="SUPFAM" id="SSF53822">
    <property type="entry name" value="Periplasmic binding protein-like I"/>
    <property type="match status" value="1"/>
</dbReference>
<gene>
    <name evidence="5" type="ORF">HHL10_28115</name>
</gene>
<feature type="signal peptide" evidence="3">
    <location>
        <begin position="1"/>
        <end position="23"/>
    </location>
</feature>
<dbReference type="Gene3D" id="3.40.50.2300">
    <property type="match status" value="2"/>
</dbReference>
<comment type="caution">
    <text evidence="5">The sequence shown here is derived from an EMBL/GenBank/DDBJ whole genome shotgun (WGS) entry which is preliminary data.</text>
</comment>
<feature type="chain" id="PRO_5032667097" evidence="3">
    <location>
        <begin position="24"/>
        <end position="379"/>
    </location>
</feature>
<protein>
    <submittedName>
        <fullName evidence="5">ABC transporter substrate-binding protein</fullName>
    </submittedName>
</protein>
<dbReference type="PANTHER" id="PTHR30483:SF38">
    <property type="entry name" value="BLR7848 PROTEIN"/>
    <property type="match status" value="1"/>
</dbReference>
<dbReference type="CDD" id="cd06333">
    <property type="entry name" value="PBP1_ABC_RPA1789-like"/>
    <property type="match status" value="1"/>
</dbReference>
<dbReference type="Pfam" id="PF13458">
    <property type="entry name" value="Peripla_BP_6"/>
    <property type="match status" value="1"/>
</dbReference>
<organism evidence="5 6">
    <name type="scientific">Azohydromonas caseinilytica</name>
    <dbReference type="NCBI Taxonomy" id="2728836"/>
    <lineage>
        <taxon>Bacteria</taxon>
        <taxon>Pseudomonadati</taxon>
        <taxon>Pseudomonadota</taxon>
        <taxon>Betaproteobacteria</taxon>
        <taxon>Burkholderiales</taxon>
        <taxon>Sphaerotilaceae</taxon>
        <taxon>Azohydromonas</taxon>
    </lineage>
</organism>
<dbReference type="InterPro" id="IPR028082">
    <property type="entry name" value="Peripla_BP_I"/>
</dbReference>
<dbReference type="EMBL" id="JABBFW010000042">
    <property type="protein sequence ID" value="NML18841.1"/>
    <property type="molecule type" value="Genomic_DNA"/>
</dbReference>
<proteinExistence type="inferred from homology"/>
<evidence type="ECO:0000259" key="4">
    <source>
        <dbReference type="Pfam" id="PF13458"/>
    </source>
</evidence>
<evidence type="ECO:0000256" key="3">
    <source>
        <dbReference type="SAM" id="SignalP"/>
    </source>
</evidence>
<evidence type="ECO:0000313" key="6">
    <source>
        <dbReference type="Proteomes" id="UP000574067"/>
    </source>
</evidence>
<dbReference type="Proteomes" id="UP000574067">
    <property type="component" value="Unassembled WGS sequence"/>
</dbReference>
<evidence type="ECO:0000256" key="2">
    <source>
        <dbReference type="ARBA" id="ARBA00022729"/>
    </source>
</evidence>
<dbReference type="RefSeq" id="WP_169163737.1">
    <property type="nucleotide sequence ID" value="NZ_JABBFW010000042.1"/>
</dbReference>
<evidence type="ECO:0000313" key="5">
    <source>
        <dbReference type="EMBL" id="NML18841.1"/>
    </source>
</evidence>
<dbReference type="PANTHER" id="PTHR30483">
    <property type="entry name" value="LEUCINE-SPECIFIC-BINDING PROTEIN"/>
    <property type="match status" value="1"/>
</dbReference>
<comment type="similarity">
    <text evidence="1">Belongs to the leucine-binding protein family.</text>
</comment>
<reference evidence="5 6" key="1">
    <citation type="submission" date="2020-04" db="EMBL/GenBank/DDBJ databases">
        <title>Azohydromonas sp. isolated from soil.</title>
        <authorList>
            <person name="Dahal R.H."/>
        </authorList>
    </citation>
    <scope>NUCLEOTIDE SEQUENCE [LARGE SCALE GENOMIC DNA]</scope>
    <source>
        <strain evidence="5 6">G-1-1-14</strain>
    </source>
</reference>
<feature type="domain" description="Leucine-binding protein" evidence="4">
    <location>
        <begin position="25"/>
        <end position="358"/>
    </location>
</feature>
<keyword evidence="2 3" id="KW-0732">Signal</keyword>
<name>A0A848FM36_9BURK</name>
<keyword evidence="6" id="KW-1185">Reference proteome</keyword>
<evidence type="ECO:0000256" key="1">
    <source>
        <dbReference type="ARBA" id="ARBA00010062"/>
    </source>
</evidence>
<sequence>MNTRWTRNLVALAAAVAASAAWADLTIGASLPLTGPASGLGIPMNNGFKLWPQTIAGEKVNLIVLDDATDPTKGLQNARRFASADKADLIVGSGATPVAIPMAEVATETKTVHLSLAPIPLPAGKDAWSFRLPHSNGVMANAMLAHMHKAGVKTVGFLGYNDAYGESWLQELGPRLDKAGIKLVATERFARADTSATSQALKLNAARPDAVIVVASGSGAAMPHLALVERGYKGRIYQTHAAATRDLMRVGGRGVEGGFVSAGPLMAAEQLPDSHPTKPVALKFVQAYEKQFGPGTRTTLAGHTYDMYLLLEQVVPVALKKARPGTPEFRAALKEALETAPALALSNGMLRYTATDHWGFQPDAGVILKVVGGEWKLDL</sequence>